<accession>A0A5B9QRT9</accession>
<protein>
    <submittedName>
        <fullName evidence="2">Uncharacterized protein</fullName>
    </submittedName>
</protein>
<organism evidence="2 3">
    <name type="scientific">Roseimaritima ulvae</name>
    <dbReference type="NCBI Taxonomy" id="980254"/>
    <lineage>
        <taxon>Bacteria</taxon>
        <taxon>Pseudomonadati</taxon>
        <taxon>Planctomycetota</taxon>
        <taxon>Planctomycetia</taxon>
        <taxon>Pirellulales</taxon>
        <taxon>Pirellulaceae</taxon>
        <taxon>Roseimaritima</taxon>
    </lineage>
</organism>
<keyword evidence="1" id="KW-1133">Transmembrane helix</keyword>
<dbReference type="Proteomes" id="UP000325286">
    <property type="component" value="Chromosome"/>
</dbReference>
<keyword evidence="1" id="KW-0472">Membrane</keyword>
<dbReference type="RefSeq" id="WP_068130119.1">
    <property type="nucleotide sequence ID" value="NZ_CP042914.1"/>
</dbReference>
<sequence length="109" mass="12305">MLLRWILGFCLIVCLTLPVGAVTVMVPPHDVPPVGWRRTTRGWERLDADPGWMINQWIRFQEAEESNNKLLGVFDSLAVVHPVSFAAGQLAVAFFLASMSRRRDREALS</sequence>
<dbReference type="OrthoDB" id="283006at2"/>
<dbReference type="EMBL" id="CP042914">
    <property type="protein sequence ID" value="QEG41817.1"/>
    <property type="molecule type" value="Genomic_DNA"/>
</dbReference>
<dbReference type="KEGG" id="rul:UC8_38440"/>
<evidence type="ECO:0000313" key="3">
    <source>
        <dbReference type="Proteomes" id="UP000325286"/>
    </source>
</evidence>
<evidence type="ECO:0000256" key="1">
    <source>
        <dbReference type="SAM" id="Phobius"/>
    </source>
</evidence>
<name>A0A5B9QRT9_9BACT</name>
<evidence type="ECO:0000313" key="2">
    <source>
        <dbReference type="EMBL" id="QEG41817.1"/>
    </source>
</evidence>
<dbReference type="AlphaFoldDB" id="A0A5B9QRT9"/>
<keyword evidence="3" id="KW-1185">Reference proteome</keyword>
<gene>
    <name evidence="2" type="ORF">UC8_38440</name>
</gene>
<feature type="transmembrane region" description="Helical" evidence="1">
    <location>
        <begin position="78"/>
        <end position="97"/>
    </location>
</feature>
<reference evidence="2 3" key="1">
    <citation type="submission" date="2019-08" db="EMBL/GenBank/DDBJ databases">
        <title>Deep-cultivation of Planctomycetes and their phenomic and genomic characterization uncovers novel biology.</title>
        <authorList>
            <person name="Wiegand S."/>
            <person name="Jogler M."/>
            <person name="Boedeker C."/>
            <person name="Pinto D."/>
            <person name="Vollmers J."/>
            <person name="Rivas-Marin E."/>
            <person name="Kohn T."/>
            <person name="Peeters S.H."/>
            <person name="Heuer A."/>
            <person name="Rast P."/>
            <person name="Oberbeckmann S."/>
            <person name="Bunk B."/>
            <person name="Jeske O."/>
            <person name="Meyerdierks A."/>
            <person name="Storesund J.E."/>
            <person name="Kallscheuer N."/>
            <person name="Luecker S."/>
            <person name="Lage O.M."/>
            <person name="Pohl T."/>
            <person name="Merkel B.J."/>
            <person name="Hornburger P."/>
            <person name="Mueller R.-W."/>
            <person name="Bruemmer F."/>
            <person name="Labrenz M."/>
            <person name="Spormann A.M."/>
            <person name="Op den Camp H."/>
            <person name="Overmann J."/>
            <person name="Amann R."/>
            <person name="Jetten M.S.M."/>
            <person name="Mascher T."/>
            <person name="Medema M.H."/>
            <person name="Devos D.P."/>
            <person name="Kaster A.-K."/>
            <person name="Ovreas L."/>
            <person name="Rohde M."/>
            <person name="Galperin M.Y."/>
            <person name="Jogler C."/>
        </authorList>
    </citation>
    <scope>NUCLEOTIDE SEQUENCE [LARGE SCALE GENOMIC DNA]</scope>
    <source>
        <strain evidence="2 3">UC8</strain>
    </source>
</reference>
<proteinExistence type="predicted"/>
<keyword evidence="1" id="KW-0812">Transmembrane</keyword>